<feature type="signal peptide" evidence="1">
    <location>
        <begin position="1"/>
        <end position="16"/>
    </location>
</feature>
<feature type="chain" id="PRO_5042176155" description="AA1-like domain-containing protein" evidence="1">
    <location>
        <begin position="17"/>
        <end position="263"/>
    </location>
</feature>
<proteinExistence type="predicted"/>
<reference evidence="2" key="1">
    <citation type="journal article" date="2023" name="Mol. Phylogenet. Evol.">
        <title>Genome-scale phylogeny and comparative genomics of the fungal order Sordariales.</title>
        <authorList>
            <person name="Hensen N."/>
            <person name="Bonometti L."/>
            <person name="Westerberg I."/>
            <person name="Brannstrom I.O."/>
            <person name="Guillou S."/>
            <person name="Cros-Aarteil S."/>
            <person name="Calhoun S."/>
            <person name="Haridas S."/>
            <person name="Kuo A."/>
            <person name="Mondo S."/>
            <person name="Pangilinan J."/>
            <person name="Riley R."/>
            <person name="LaButti K."/>
            <person name="Andreopoulos B."/>
            <person name="Lipzen A."/>
            <person name="Chen C."/>
            <person name="Yan M."/>
            <person name="Daum C."/>
            <person name="Ng V."/>
            <person name="Clum A."/>
            <person name="Steindorff A."/>
            <person name="Ohm R.A."/>
            <person name="Martin F."/>
            <person name="Silar P."/>
            <person name="Natvig D.O."/>
            <person name="Lalanne C."/>
            <person name="Gautier V."/>
            <person name="Ament-Velasquez S.L."/>
            <person name="Kruys A."/>
            <person name="Hutchinson M.I."/>
            <person name="Powell A.J."/>
            <person name="Barry K."/>
            <person name="Miller A.N."/>
            <person name="Grigoriev I.V."/>
            <person name="Debuchy R."/>
            <person name="Gladieux P."/>
            <person name="Hiltunen Thoren M."/>
            <person name="Johannesson H."/>
        </authorList>
    </citation>
    <scope>NUCLEOTIDE SEQUENCE</scope>
    <source>
        <strain evidence="2">CBS 118394</strain>
    </source>
</reference>
<protein>
    <recommendedName>
        <fullName evidence="4">AA1-like domain-containing protein</fullName>
    </recommendedName>
</protein>
<evidence type="ECO:0008006" key="4">
    <source>
        <dbReference type="Google" id="ProtNLM"/>
    </source>
</evidence>
<evidence type="ECO:0000313" key="3">
    <source>
        <dbReference type="Proteomes" id="UP001283341"/>
    </source>
</evidence>
<organism evidence="2 3">
    <name type="scientific">Apodospora peruviana</name>
    <dbReference type="NCBI Taxonomy" id="516989"/>
    <lineage>
        <taxon>Eukaryota</taxon>
        <taxon>Fungi</taxon>
        <taxon>Dikarya</taxon>
        <taxon>Ascomycota</taxon>
        <taxon>Pezizomycotina</taxon>
        <taxon>Sordariomycetes</taxon>
        <taxon>Sordariomycetidae</taxon>
        <taxon>Sordariales</taxon>
        <taxon>Lasiosphaeriaceae</taxon>
        <taxon>Apodospora</taxon>
    </lineage>
</organism>
<dbReference type="EMBL" id="JAUEDM010000032">
    <property type="protein sequence ID" value="KAK3311741.1"/>
    <property type="molecule type" value="Genomic_DNA"/>
</dbReference>
<reference evidence="2" key="2">
    <citation type="submission" date="2023-06" db="EMBL/GenBank/DDBJ databases">
        <authorList>
            <consortium name="Lawrence Berkeley National Laboratory"/>
            <person name="Haridas S."/>
            <person name="Hensen N."/>
            <person name="Bonometti L."/>
            <person name="Westerberg I."/>
            <person name="Brannstrom I.O."/>
            <person name="Guillou S."/>
            <person name="Cros-Aarteil S."/>
            <person name="Calhoun S."/>
            <person name="Kuo A."/>
            <person name="Mondo S."/>
            <person name="Pangilinan J."/>
            <person name="Riley R."/>
            <person name="Labutti K."/>
            <person name="Andreopoulos B."/>
            <person name="Lipzen A."/>
            <person name="Chen C."/>
            <person name="Yanf M."/>
            <person name="Daum C."/>
            <person name="Ng V."/>
            <person name="Clum A."/>
            <person name="Steindorff A."/>
            <person name="Ohm R."/>
            <person name="Martin F."/>
            <person name="Silar P."/>
            <person name="Natvig D."/>
            <person name="Lalanne C."/>
            <person name="Gautier V."/>
            <person name="Ament-Velasquez S.L."/>
            <person name="Kruys A."/>
            <person name="Hutchinson M.I."/>
            <person name="Powell A.J."/>
            <person name="Barry K."/>
            <person name="Miller A.N."/>
            <person name="Grigoriev I.V."/>
            <person name="Debuchy R."/>
            <person name="Gladieux P."/>
            <person name="Thoren M.H."/>
            <person name="Johannesson H."/>
        </authorList>
    </citation>
    <scope>NUCLEOTIDE SEQUENCE</scope>
    <source>
        <strain evidence="2">CBS 118394</strain>
    </source>
</reference>
<comment type="caution">
    <text evidence="2">The sequence shown here is derived from an EMBL/GenBank/DDBJ whole genome shotgun (WGS) entry which is preliminary data.</text>
</comment>
<keyword evidence="1" id="KW-0732">Signal</keyword>
<evidence type="ECO:0000256" key="1">
    <source>
        <dbReference type="SAM" id="SignalP"/>
    </source>
</evidence>
<evidence type="ECO:0000313" key="2">
    <source>
        <dbReference type="EMBL" id="KAK3311741.1"/>
    </source>
</evidence>
<accession>A0AAE0HS66</accession>
<dbReference type="AlphaFoldDB" id="A0AAE0HS66"/>
<keyword evidence="3" id="KW-1185">Reference proteome</keyword>
<name>A0AAE0HS66_9PEZI</name>
<gene>
    <name evidence="2" type="ORF">B0H66DRAFT_219731</name>
</gene>
<sequence>MRITSIAPFLFWVCLAASIDPPNPCSPDRLAFLTPVYKVHHFTLRRVENVQDYPHFDLEDEANRYSMSCSWVLDTNGEFTGRTPLKTQVLCDPQILQGYPAAAAFYYHQTNSLMITQSWVCDAKDGSWPTLIFANATMNFTTPLSCSGENCTLPEQALPSVRGTVRRPSISQPAVQRIPSSSNQGLNTVPDNETPCIGLSFSYPNWDVSELNTCPATTPRGQSLFSEIMLPIYQRGVVLLAPKRKPGQRLWTAKTCLIPRPRL</sequence>
<dbReference type="Proteomes" id="UP001283341">
    <property type="component" value="Unassembled WGS sequence"/>
</dbReference>